<dbReference type="Proteomes" id="UP000606172">
    <property type="component" value="Unassembled WGS sequence"/>
</dbReference>
<evidence type="ECO:0000313" key="1">
    <source>
        <dbReference type="EMBL" id="GII95578.1"/>
    </source>
</evidence>
<organism evidence="1 2">
    <name type="scientific">Sinosporangium siamense</name>
    <dbReference type="NCBI Taxonomy" id="1367973"/>
    <lineage>
        <taxon>Bacteria</taxon>
        <taxon>Bacillati</taxon>
        <taxon>Actinomycetota</taxon>
        <taxon>Actinomycetes</taxon>
        <taxon>Streptosporangiales</taxon>
        <taxon>Streptosporangiaceae</taxon>
        <taxon>Sinosporangium</taxon>
    </lineage>
</organism>
<comment type="caution">
    <text evidence="1">The sequence shown here is derived from an EMBL/GenBank/DDBJ whole genome shotgun (WGS) entry which is preliminary data.</text>
</comment>
<proteinExistence type="predicted"/>
<protein>
    <submittedName>
        <fullName evidence="1">Uncharacterized protein</fullName>
    </submittedName>
</protein>
<evidence type="ECO:0000313" key="2">
    <source>
        <dbReference type="Proteomes" id="UP000606172"/>
    </source>
</evidence>
<keyword evidence="2" id="KW-1185">Reference proteome</keyword>
<gene>
    <name evidence="1" type="ORF">Ssi02_58090</name>
</gene>
<sequence length="83" mass="8376">MTSWCCMLGRSGFVDCAGADETVSGVCAAAGGARSSLIGGESAGVFAVAGWPVEAITMIDICVANSVAMVSRTAPRLQGRIHI</sequence>
<dbReference type="AlphaFoldDB" id="A0A919RKQ7"/>
<dbReference type="EMBL" id="BOOW01000037">
    <property type="protein sequence ID" value="GII95578.1"/>
    <property type="molecule type" value="Genomic_DNA"/>
</dbReference>
<reference evidence="1" key="1">
    <citation type="submission" date="2021-01" db="EMBL/GenBank/DDBJ databases">
        <title>Whole genome shotgun sequence of Sinosporangium siamense NBRC 109515.</title>
        <authorList>
            <person name="Komaki H."/>
            <person name="Tamura T."/>
        </authorList>
    </citation>
    <scope>NUCLEOTIDE SEQUENCE</scope>
    <source>
        <strain evidence="1">NBRC 109515</strain>
    </source>
</reference>
<name>A0A919RKQ7_9ACTN</name>
<accession>A0A919RKQ7</accession>